<dbReference type="Proteomes" id="UP001279410">
    <property type="component" value="Unassembled WGS sequence"/>
</dbReference>
<gene>
    <name evidence="1" type="ORF">AKAME5_002402300</name>
</gene>
<sequence length="143" mass="15366">MIKGQLEPLYRIEFPSSFRSLNVVEFSNGSIFNKMDLSFISTSVPNNTQIVSVLINAASNVTGFDIEGSSITVDGILPTMYIDIDSPCQFPKPLPCPAPPPFLCTQHNTLAPLPDTSTQPAANSQLCPCLASLHSVKQVGLAQ</sequence>
<comment type="caution">
    <text evidence="1">The sequence shown here is derived from an EMBL/GenBank/DDBJ whole genome shotgun (WGS) entry which is preliminary data.</text>
</comment>
<evidence type="ECO:0000313" key="1">
    <source>
        <dbReference type="EMBL" id="GLD72698.1"/>
    </source>
</evidence>
<dbReference type="EMBL" id="BRZM01001166">
    <property type="protein sequence ID" value="GLD72698.1"/>
    <property type="molecule type" value="Genomic_DNA"/>
</dbReference>
<dbReference type="AlphaFoldDB" id="A0AAD3NHN5"/>
<evidence type="ECO:0000313" key="2">
    <source>
        <dbReference type="Proteomes" id="UP001279410"/>
    </source>
</evidence>
<organism evidence="1 2">
    <name type="scientific">Lates japonicus</name>
    <name type="common">Japanese lates</name>
    <dbReference type="NCBI Taxonomy" id="270547"/>
    <lineage>
        <taxon>Eukaryota</taxon>
        <taxon>Metazoa</taxon>
        <taxon>Chordata</taxon>
        <taxon>Craniata</taxon>
        <taxon>Vertebrata</taxon>
        <taxon>Euteleostomi</taxon>
        <taxon>Actinopterygii</taxon>
        <taxon>Neopterygii</taxon>
        <taxon>Teleostei</taxon>
        <taxon>Neoteleostei</taxon>
        <taxon>Acanthomorphata</taxon>
        <taxon>Carangaria</taxon>
        <taxon>Carangaria incertae sedis</taxon>
        <taxon>Centropomidae</taxon>
        <taxon>Lates</taxon>
    </lineage>
</organism>
<reference evidence="1" key="1">
    <citation type="submission" date="2022-08" db="EMBL/GenBank/DDBJ databases">
        <title>Genome sequencing of akame (Lates japonicus).</title>
        <authorList>
            <person name="Hashiguchi Y."/>
            <person name="Takahashi H."/>
        </authorList>
    </citation>
    <scope>NUCLEOTIDE SEQUENCE</scope>
    <source>
        <strain evidence="1">Kochi</strain>
    </source>
</reference>
<proteinExistence type="predicted"/>
<keyword evidence="2" id="KW-1185">Reference proteome</keyword>
<protein>
    <submittedName>
        <fullName evidence="1">Gamete and mating-type specific protein A-like isoform X1</fullName>
    </submittedName>
</protein>
<name>A0AAD3NHN5_LATJO</name>
<accession>A0AAD3NHN5</accession>